<feature type="region of interest" description="Disordered" evidence="1">
    <location>
        <begin position="125"/>
        <end position="146"/>
    </location>
</feature>
<evidence type="ECO:0000256" key="1">
    <source>
        <dbReference type="SAM" id="MobiDB-lite"/>
    </source>
</evidence>
<feature type="domain" description="Bifunctional inhibitor/plant lipid transfer protein/seed storage helical" evidence="3">
    <location>
        <begin position="146"/>
        <end position="212"/>
    </location>
</feature>
<name>A0AAN9FA51_CLITE</name>
<dbReference type="EMBL" id="JAYKXN010000007">
    <property type="protein sequence ID" value="KAK7272444.1"/>
    <property type="molecule type" value="Genomic_DNA"/>
</dbReference>
<evidence type="ECO:0000256" key="2">
    <source>
        <dbReference type="SAM" id="Phobius"/>
    </source>
</evidence>
<accession>A0AAN9FA51</accession>
<keyword evidence="2" id="KW-0812">Transmembrane</keyword>
<dbReference type="InterPro" id="IPR016140">
    <property type="entry name" value="Bifunc_inhib/LTP/seed_store"/>
</dbReference>
<dbReference type="InterPro" id="IPR036312">
    <property type="entry name" value="Bifun_inhib/LTP/seed_sf"/>
</dbReference>
<comment type="caution">
    <text evidence="4">The sequence shown here is derived from an EMBL/GenBank/DDBJ whole genome shotgun (WGS) entry which is preliminary data.</text>
</comment>
<gene>
    <name evidence="4" type="ORF">RJT34_29046</name>
</gene>
<sequence length="230" mass="26637">MRQLRVNEEGDVDANTATPSLVFHVPYMHQPKSSLNSPIHALFSTHYTKMAKFSILLSLLVALLFVALAHASKPQLHSCDQQLDQVNLDPCEKLLLKKISVPEDEDEEEENSRIRRRINHLRKHFHLRKGNSKQQDQDQYQDQDQDEQEAKQILDKCCRQLVQLRYNPSCHCQALQNILDNSKEKLQSKAKLELMEKEIFVLPATCGWEFPIGCDLRPDELKEESRHGAM</sequence>
<protein>
    <recommendedName>
        <fullName evidence="3">Bifunctional inhibitor/plant lipid transfer protein/seed storage helical domain-containing protein</fullName>
    </recommendedName>
</protein>
<evidence type="ECO:0000259" key="3">
    <source>
        <dbReference type="Pfam" id="PF00234"/>
    </source>
</evidence>
<dbReference type="Pfam" id="PF00234">
    <property type="entry name" value="Tryp_alpha_amyl"/>
    <property type="match status" value="1"/>
</dbReference>
<reference evidence="4 5" key="1">
    <citation type="submission" date="2024-01" db="EMBL/GenBank/DDBJ databases">
        <title>The genomes of 5 underutilized Papilionoideae crops provide insights into root nodulation and disease resistance.</title>
        <authorList>
            <person name="Yuan L."/>
        </authorList>
    </citation>
    <scope>NUCLEOTIDE SEQUENCE [LARGE SCALE GENOMIC DNA]</scope>
    <source>
        <strain evidence="4">LY-2023</strain>
        <tissue evidence="4">Leaf</tissue>
    </source>
</reference>
<keyword evidence="2" id="KW-0472">Membrane</keyword>
<dbReference type="AlphaFoldDB" id="A0AAN9FA51"/>
<evidence type="ECO:0000313" key="4">
    <source>
        <dbReference type="EMBL" id="KAK7272444.1"/>
    </source>
</evidence>
<dbReference type="SUPFAM" id="SSF47699">
    <property type="entry name" value="Bifunctional inhibitor/lipid-transfer protein/seed storage 2S albumin"/>
    <property type="match status" value="1"/>
</dbReference>
<organism evidence="4 5">
    <name type="scientific">Clitoria ternatea</name>
    <name type="common">Butterfly pea</name>
    <dbReference type="NCBI Taxonomy" id="43366"/>
    <lineage>
        <taxon>Eukaryota</taxon>
        <taxon>Viridiplantae</taxon>
        <taxon>Streptophyta</taxon>
        <taxon>Embryophyta</taxon>
        <taxon>Tracheophyta</taxon>
        <taxon>Spermatophyta</taxon>
        <taxon>Magnoliopsida</taxon>
        <taxon>eudicotyledons</taxon>
        <taxon>Gunneridae</taxon>
        <taxon>Pentapetalae</taxon>
        <taxon>rosids</taxon>
        <taxon>fabids</taxon>
        <taxon>Fabales</taxon>
        <taxon>Fabaceae</taxon>
        <taxon>Papilionoideae</taxon>
        <taxon>50 kb inversion clade</taxon>
        <taxon>NPAAA clade</taxon>
        <taxon>indigoferoid/millettioid clade</taxon>
        <taxon>Phaseoleae</taxon>
        <taxon>Clitoria</taxon>
    </lineage>
</organism>
<feature type="transmembrane region" description="Helical" evidence="2">
    <location>
        <begin position="53"/>
        <end position="71"/>
    </location>
</feature>
<proteinExistence type="predicted"/>
<evidence type="ECO:0000313" key="5">
    <source>
        <dbReference type="Proteomes" id="UP001359559"/>
    </source>
</evidence>
<keyword evidence="5" id="KW-1185">Reference proteome</keyword>
<dbReference type="Gene3D" id="1.10.110.10">
    <property type="entry name" value="Plant lipid-transfer and hydrophobic proteins"/>
    <property type="match status" value="1"/>
</dbReference>
<dbReference type="Proteomes" id="UP001359559">
    <property type="component" value="Unassembled WGS sequence"/>
</dbReference>
<keyword evidence="2" id="KW-1133">Transmembrane helix</keyword>